<protein>
    <submittedName>
        <fullName evidence="2">Uncharacterized protein</fullName>
    </submittedName>
</protein>
<feature type="compositionally biased region" description="Polar residues" evidence="1">
    <location>
        <begin position="19"/>
        <end position="39"/>
    </location>
</feature>
<organism evidence="2 3">
    <name type="scientific">Eumeta variegata</name>
    <name type="common">Bagworm moth</name>
    <name type="synonym">Eumeta japonica</name>
    <dbReference type="NCBI Taxonomy" id="151549"/>
    <lineage>
        <taxon>Eukaryota</taxon>
        <taxon>Metazoa</taxon>
        <taxon>Ecdysozoa</taxon>
        <taxon>Arthropoda</taxon>
        <taxon>Hexapoda</taxon>
        <taxon>Insecta</taxon>
        <taxon>Pterygota</taxon>
        <taxon>Neoptera</taxon>
        <taxon>Endopterygota</taxon>
        <taxon>Lepidoptera</taxon>
        <taxon>Glossata</taxon>
        <taxon>Ditrysia</taxon>
        <taxon>Tineoidea</taxon>
        <taxon>Psychidae</taxon>
        <taxon>Oiketicinae</taxon>
        <taxon>Eumeta</taxon>
    </lineage>
</organism>
<reference evidence="2 3" key="1">
    <citation type="journal article" date="2019" name="Commun. Biol.">
        <title>The bagworm genome reveals a unique fibroin gene that provides high tensile strength.</title>
        <authorList>
            <person name="Kono N."/>
            <person name="Nakamura H."/>
            <person name="Ohtoshi R."/>
            <person name="Tomita M."/>
            <person name="Numata K."/>
            <person name="Arakawa K."/>
        </authorList>
    </citation>
    <scope>NUCLEOTIDE SEQUENCE [LARGE SCALE GENOMIC DNA]</scope>
</reference>
<feature type="region of interest" description="Disordered" evidence="1">
    <location>
        <begin position="1"/>
        <end position="69"/>
    </location>
</feature>
<comment type="caution">
    <text evidence="2">The sequence shown here is derived from an EMBL/GenBank/DDBJ whole genome shotgun (WGS) entry which is preliminary data.</text>
</comment>
<gene>
    <name evidence="2" type="ORF">EVAR_5345_1</name>
</gene>
<dbReference type="AlphaFoldDB" id="A0A4C1TNQ6"/>
<sequence length="69" mass="7265">MFAHGLRASGRRPIEQIVEASSVSQPSPSPLDSVSIDQPSASTSSSTLHDTTLPMIGELVQEGHSIQAH</sequence>
<name>A0A4C1TNQ6_EUMVA</name>
<keyword evidence="3" id="KW-1185">Reference proteome</keyword>
<accession>A0A4C1TNQ6</accession>
<dbReference type="EMBL" id="BGZK01000073">
    <property type="protein sequence ID" value="GBP15650.1"/>
    <property type="molecule type" value="Genomic_DNA"/>
</dbReference>
<evidence type="ECO:0000313" key="3">
    <source>
        <dbReference type="Proteomes" id="UP000299102"/>
    </source>
</evidence>
<dbReference type="Proteomes" id="UP000299102">
    <property type="component" value="Unassembled WGS sequence"/>
</dbReference>
<evidence type="ECO:0000256" key="1">
    <source>
        <dbReference type="SAM" id="MobiDB-lite"/>
    </source>
</evidence>
<evidence type="ECO:0000313" key="2">
    <source>
        <dbReference type="EMBL" id="GBP15650.1"/>
    </source>
</evidence>
<proteinExistence type="predicted"/>
<feature type="compositionally biased region" description="Low complexity" evidence="1">
    <location>
        <begin position="40"/>
        <end position="52"/>
    </location>
</feature>